<protein>
    <recommendedName>
        <fullName evidence="1">DUF7834 domain-containing protein</fullName>
    </recommendedName>
</protein>
<dbReference type="Pfam" id="PF25202">
    <property type="entry name" value="DUF7834"/>
    <property type="match status" value="1"/>
</dbReference>
<proteinExistence type="predicted"/>
<gene>
    <name evidence="2" type="ORF">N5I27_17705</name>
</gene>
<evidence type="ECO:0000313" key="2">
    <source>
        <dbReference type="EMBL" id="MDH1440124.1"/>
    </source>
</evidence>
<comment type="caution">
    <text evidence="2">The sequence shown here is derived from an EMBL/GenBank/DDBJ whole genome shotgun (WGS) entry which is preliminary data.</text>
</comment>
<accession>A0AA42U381</accession>
<dbReference type="AlphaFoldDB" id="A0AA42U381"/>
<organism evidence="2 3">
    <name type="scientific">Acinetobacter johnsonii</name>
    <dbReference type="NCBI Taxonomy" id="40214"/>
    <lineage>
        <taxon>Bacteria</taxon>
        <taxon>Pseudomonadati</taxon>
        <taxon>Pseudomonadota</taxon>
        <taxon>Gammaproteobacteria</taxon>
        <taxon>Moraxellales</taxon>
        <taxon>Moraxellaceae</taxon>
        <taxon>Acinetobacter</taxon>
    </lineage>
</organism>
<feature type="domain" description="DUF7834" evidence="1">
    <location>
        <begin position="1"/>
        <end position="143"/>
    </location>
</feature>
<reference evidence="2" key="1">
    <citation type="submission" date="2022-09" db="EMBL/GenBank/DDBJ databases">
        <title>Intensive care unit water sources are persistently colonized with multi-drug resistant bacteria and are the site of extensive horizontal gene transfer of antibiotic resistance genes.</title>
        <authorList>
            <person name="Diorio-Toth L."/>
        </authorList>
    </citation>
    <scope>NUCLEOTIDE SEQUENCE</scope>
    <source>
        <strain evidence="2">GD03725</strain>
    </source>
</reference>
<evidence type="ECO:0000313" key="3">
    <source>
        <dbReference type="Proteomes" id="UP001161567"/>
    </source>
</evidence>
<dbReference type="InterPro" id="IPR057156">
    <property type="entry name" value="DUF7834"/>
</dbReference>
<evidence type="ECO:0000259" key="1">
    <source>
        <dbReference type="Pfam" id="PF25202"/>
    </source>
</evidence>
<dbReference type="Proteomes" id="UP001161567">
    <property type="component" value="Unassembled WGS sequence"/>
</dbReference>
<dbReference type="EMBL" id="JAOCIL010000002">
    <property type="protein sequence ID" value="MDH1440124.1"/>
    <property type="molecule type" value="Genomic_DNA"/>
</dbReference>
<dbReference type="RefSeq" id="WP_279747189.1">
    <property type="nucleotide sequence ID" value="NZ_JAOCIL010000002.1"/>
</dbReference>
<sequence>MINGRRFFEYVDYYQNIKDYILELTSNKNFTQYQLLDEKNQLVPTNLITLLFKNSKSYRDGEQFIANLFGCLMMCFIDKFGTSDLEEFAEKAFVWAFCLRFKYSQLKFISLDNYVLRYNLFITIKEAIYVEEVLNYPIKMLPNLCTRQK</sequence>
<name>A0AA42U381_ACIJO</name>